<feature type="compositionally biased region" description="Basic and acidic residues" evidence="2">
    <location>
        <begin position="476"/>
        <end position="485"/>
    </location>
</feature>
<feature type="region of interest" description="Disordered" evidence="2">
    <location>
        <begin position="469"/>
        <end position="523"/>
    </location>
</feature>
<organism evidence="4 5">
    <name type="scientific">Methylocystis iwaonis</name>
    <dbReference type="NCBI Taxonomy" id="2885079"/>
    <lineage>
        <taxon>Bacteria</taxon>
        <taxon>Pseudomonadati</taxon>
        <taxon>Pseudomonadota</taxon>
        <taxon>Alphaproteobacteria</taxon>
        <taxon>Hyphomicrobiales</taxon>
        <taxon>Methylocystaceae</taxon>
        <taxon>Methylocystis</taxon>
    </lineage>
</organism>
<gene>
    <name evidence="4" type="ORF">SS37A_14460</name>
</gene>
<evidence type="ECO:0000313" key="4">
    <source>
        <dbReference type="EMBL" id="BDV33917.1"/>
    </source>
</evidence>
<name>A0ABM8E7U9_9HYPH</name>
<keyword evidence="1" id="KW-0175">Coiled coil</keyword>
<dbReference type="Pfam" id="PF06791">
    <property type="entry name" value="TMP_2"/>
    <property type="match status" value="1"/>
</dbReference>
<evidence type="ECO:0000256" key="1">
    <source>
        <dbReference type="SAM" id="Coils"/>
    </source>
</evidence>
<accession>A0ABM8E7U9</accession>
<sequence length="794" mass="83383">MTEIKDQITLQARSEGLDKVDADVSSLGKAEKDAATQAELLARAQTTVEKSLMRVQTRMTAYVNSIDPAEKALKKLEQGEALLGAARSKGLTSLDSMERAVETARERFQQLQTQSTGAAGALALTKNEALTLTYTFNDVVASLASGASPMTILMQQGGQVTQAFGGVRQTFEKLLPVLLRFAPIAAGAGVAAFAFKEVIGAYDELQKINESAGSAGVSTQLFQIWINYATKLRLTVEDAEKAILHAGQALSGQIDNFSALSLDNSQSRVAQRANNLSDVLGRDVASKNLAAEATTLDEMHRAALQLVSDYLAAANELEAHGRLLDANQARTEAINAATEVWGDAGRKIAEALRDGKMTADELQTASGEIGHVWNDEILTAQKQVNDELAAAKDHLSKSLTPASEDFARLSLQIMSSWAKTVDLIADAVSRATKLVTELRKAAEGTQAVRDGASVGKLIGKAGSGFGRLVPLGEESSDGHSLRDLTGEETPLPPSRPEGLGKSAPKAHSDDRARRAKTERDDLKSYLGDLQKTVDMLDAEANAQGKSNAEKQRAVDLAKAEEIAKQRGRPLTQAEIDQVTELADRHAALRAKIDETTKAQQAANEQSRFFADTAFSAIDRLTTGTAKLNDVVRSLAQSLAQAALKAGLLGEGPLASVFGTKSENGGVGGLLGGLTNSLTSGQSGGLGGLLSNALSGISNPFAGMFANGGQIPSGQWGIVGEQGPELAFGGAMGVNIAPSAATALMRAPSSVSNSRVTHNNVSVALHTPDAQSFMRNQGQVAAVLARAVATGSRNL</sequence>
<dbReference type="RefSeq" id="WP_281931474.1">
    <property type="nucleotide sequence ID" value="NZ_AP027142.1"/>
</dbReference>
<evidence type="ECO:0000259" key="3">
    <source>
        <dbReference type="Pfam" id="PF06791"/>
    </source>
</evidence>
<dbReference type="EMBL" id="AP027142">
    <property type="protein sequence ID" value="BDV33917.1"/>
    <property type="molecule type" value="Genomic_DNA"/>
</dbReference>
<feature type="compositionally biased region" description="Basic and acidic residues" evidence="2">
    <location>
        <begin position="506"/>
        <end position="523"/>
    </location>
</feature>
<dbReference type="InterPro" id="IPR009628">
    <property type="entry name" value="Phage_tape_measure_N"/>
</dbReference>
<keyword evidence="5" id="KW-1185">Reference proteome</keyword>
<feature type="coiled-coil region" evidence="1">
    <location>
        <begin position="578"/>
        <end position="605"/>
    </location>
</feature>
<proteinExistence type="predicted"/>
<reference evidence="4 5" key="1">
    <citation type="journal article" date="2023" name="Int. J. Syst. Evol. Microbiol.">
        <title>Methylocystis iwaonis sp. nov., a type II methane-oxidizing bacterium from surface soil of a rice paddy field in Japan, and emended description of the genus Methylocystis (ex Whittenbury et al. 1970) Bowman et al. 1993.</title>
        <authorList>
            <person name="Kaise H."/>
            <person name="Sawadogo J.B."/>
            <person name="Alam M.S."/>
            <person name="Ueno C."/>
            <person name="Dianou D."/>
            <person name="Shinjo R."/>
            <person name="Asakawa S."/>
        </authorList>
    </citation>
    <scope>NUCLEOTIDE SEQUENCE [LARGE SCALE GENOMIC DNA]</scope>
    <source>
        <strain evidence="4 5">SS37A-Re</strain>
    </source>
</reference>
<evidence type="ECO:0000256" key="2">
    <source>
        <dbReference type="SAM" id="MobiDB-lite"/>
    </source>
</evidence>
<evidence type="ECO:0000313" key="5">
    <source>
        <dbReference type="Proteomes" id="UP001317629"/>
    </source>
</evidence>
<protein>
    <recommendedName>
        <fullName evidence="3">Bacteriophage tail tape measure N-terminal domain-containing protein</fullName>
    </recommendedName>
</protein>
<dbReference type="Proteomes" id="UP001317629">
    <property type="component" value="Chromosome"/>
</dbReference>
<feature type="domain" description="Bacteriophage tail tape measure N-terminal" evidence="3">
    <location>
        <begin position="118"/>
        <end position="262"/>
    </location>
</feature>